<dbReference type="InterPro" id="IPR003812">
    <property type="entry name" value="Fido"/>
</dbReference>
<dbReference type="SUPFAM" id="SSF140931">
    <property type="entry name" value="Fic-like"/>
    <property type="match status" value="1"/>
</dbReference>
<dbReference type="InterPro" id="IPR040198">
    <property type="entry name" value="Fido_containing"/>
</dbReference>
<feature type="active site" evidence="1">
    <location>
        <position position="241"/>
    </location>
</feature>
<dbReference type="EMBL" id="MJIE01000001">
    <property type="protein sequence ID" value="OLR55582.1"/>
    <property type="molecule type" value="Genomic_DNA"/>
</dbReference>
<dbReference type="Pfam" id="PF02661">
    <property type="entry name" value="Fic"/>
    <property type="match status" value="1"/>
</dbReference>
<dbReference type="Proteomes" id="UP000187404">
    <property type="component" value="Unassembled WGS sequence"/>
</dbReference>
<evidence type="ECO:0000256" key="1">
    <source>
        <dbReference type="PIRSR" id="PIRSR640198-1"/>
    </source>
</evidence>
<keyword evidence="5" id="KW-1185">Reference proteome</keyword>
<organism evidence="4 5">
    <name type="scientific">Hornefia porci</name>
    <dbReference type="NCBI Taxonomy" id="2652292"/>
    <lineage>
        <taxon>Bacteria</taxon>
        <taxon>Bacillati</taxon>
        <taxon>Bacillota</taxon>
        <taxon>Clostridia</taxon>
        <taxon>Peptostreptococcales</taxon>
        <taxon>Anaerovoracaceae</taxon>
        <taxon>Hornefia</taxon>
    </lineage>
</organism>
<gene>
    <name evidence="4" type="ORF">BHK98_05600</name>
</gene>
<keyword evidence="2" id="KW-0067">ATP-binding</keyword>
<evidence type="ECO:0000259" key="3">
    <source>
        <dbReference type="PROSITE" id="PS51459"/>
    </source>
</evidence>
<sequence>MLVSGKRGGVILKSRDYVLLKSLYYDHKEEYEALYDSRFNSDECVHLNFTVAGNPAFFMETPALIKKVVEISRLDKDIFRLSRDLPGIALKQYINKCLIDEIVITNNIEGVHSTRKEISEILDDLEGKSDKRFFGLVNKYNALISGNHLSIKDSHDIRALYDEMFLPEIIEENPKDEPDGKIFRKEHIDIVDPTQKVIHHGLYPENKIIESMNDAVDILNDTGIDPLFRISIFHYLFGYIHPFYNGNGRLNRFISSYYLANTLESIMGYRLSYTIKENISRYYRSFKLVNEEINRGDITPFIFTYLEFIKESAVNLRDSLTDKNRHLKVFTGQLVNLPHGDEEKYGYLYFLLLQASLFSEIGITTKELLQCLQISRPTLQKRLSEIDKSCNLLITEKRDSNKFYRLNLEVFAEMTKK</sequence>
<accession>A0A1Q9JH81</accession>
<evidence type="ECO:0000256" key="2">
    <source>
        <dbReference type="PIRSR" id="PIRSR640198-2"/>
    </source>
</evidence>
<feature type="binding site" evidence="2">
    <location>
        <begin position="282"/>
        <end position="283"/>
    </location>
    <ligand>
        <name>ATP</name>
        <dbReference type="ChEBI" id="CHEBI:30616"/>
    </ligand>
</feature>
<feature type="domain" description="Fido" evidence="3">
    <location>
        <begin position="161"/>
        <end position="304"/>
    </location>
</feature>
<comment type="caution">
    <text evidence="4">The sequence shown here is derived from an EMBL/GenBank/DDBJ whole genome shotgun (WGS) entry which is preliminary data.</text>
</comment>
<dbReference type="Gene3D" id="1.10.3290.10">
    <property type="entry name" value="Fido-like domain"/>
    <property type="match status" value="1"/>
</dbReference>
<dbReference type="InterPro" id="IPR036597">
    <property type="entry name" value="Fido-like_dom_sf"/>
</dbReference>
<protein>
    <recommendedName>
        <fullName evidence="3">Fido domain-containing protein</fullName>
    </recommendedName>
</protein>
<dbReference type="AlphaFoldDB" id="A0A1Q9JH81"/>
<name>A0A1Q9JH81_9FIRM</name>
<evidence type="ECO:0000313" key="4">
    <source>
        <dbReference type="EMBL" id="OLR55582.1"/>
    </source>
</evidence>
<dbReference type="STRING" id="1261640.BHK98_05600"/>
<reference evidence="4 5" key="1">
    <citation type="journal article" date="2016" name="Appl. Environ. Microbiol.">
        <title>Function and Phylogeny of Bacterial Butyryl Coenzyme A:Acetate Transferases and Their Diversity in the Proximal Colon of Swine.</title>
        <authorList>
            <person name="Trachsel J."/>
            <person name="Bayles D.O."/>
            <person name="Looft T."/>
            <person name="Levine U.Y."/>
            <person name="Allen H.K."/>
        </authorList>
    </citation>
    <scope>NUCLEOTIDE SEQUENCE [LARGE SCALE GENOMIC DNA]</scope>
    <source>
        <strain evidence="4 5">68-3-10</strain>
    </source>
</reference>
<dbReference type="PANTHER" id="PTHR13504:SF40">
    <property type="entry name" value="FIDO DOMAIN-CONTAINING PROTEIN"/>
    <property type="match status" value="1"/>
</dbReference>
<feature type="binding site" evidence="2">
    <location>
        <position position="290"/>
    </location>
    <ligand>
        <name>ATP</name>
        <dbReference type="ChEBI" id="CHEBI:30616"/>
    </ligand>
</feature>
<evidence type="ECO:0000313" key="5">
    <source>
        <dbReference type="Proteomes" id="UP000187404"/>
    </source>
</evidence>
<dbReference type="GO" id="GO:0005524">
    <property type="term" value="F:ATP binding"/>
    <property type="evidence" value="ECO:0007669"/>
    <property type="project" value="UniProtKB-KW"/>
</dbReference>
<dbReference type="PROSITE" id="PS51459">
    <property type="entry name" value="FIDO"/>
    <property type="match status" value="1"/>
</dbReference>
<keyword evidence="2" id="KW-0547">Nucleotide-binding</keyword>
<dbReference type="PANTHER" id="PTHR13504">
    <property type="entry name" value="FIDO DOMAIN-CONTAINING PROTEIN DDB_G0283145"/>
    <property type="match status" value="1"/>
</dbReference>
<proteinExistence type="predicted"/>